<dbReference type="Proteomes" id="UP001213681">
    <property type="component" value="Unassembled WGS sequence"/>
</dbReference>
<dbReference type="GeneID" id="81601228"/>
<reference evidence="1" key="2">
    <citation type="journal article" date="2023" name="IMA Fungus">
        <title>Comparative genomic study of the Penicillium genus elucidates a diverse pangenome and 15 lateral gene transfer events.</title>
        <authorList>
            <person name="Petersen C."/>
            <person name="Sorensen T."/>
            <person name="Nielsen M.R."/>
            <person name="Sondergaard T.E."/>
            <person name="Sorensen J.L."/>
            <person name="Fitzpatrick D.A."/>
            <person name="Frisvad J.C."/>
            <person name="Nielsen K.L."/>
        </authorList>
    </citation>
    <scope>NUCLEOTIDE SEQUENCE</scope>
    <source>
        <strain evidence="1">IBT 16125</strain>
    </source>
</reference>
<organism evidence="1 2">
    <name type="scientific">Penicillium daleae</name>
    <dbReference type="NCBI Taxonomy" id="63821"/>
    <lineage>
        <taxon>Eukaryota</taxon>
        <taxon>Fungi</taxon>
        <taxon>Dikarya</taxon>
        <taxon>Ascomycota</taxon>
        <taxon>Pezizomycotina</taxon>
        <taxon>Eurotiomycetes</taxon>
        <taxon>Eurotiomycetidae</taxon>
        <taxon>Eurotiales</taxon>
        <taxon>Aspergillaceae</taxon>
        <taxon>Penicillium</taxon>
    </lineage>
</organism>
<keyword evidence="2" id="KW-1185">Reference proteome</keyword>
<evidence type="ECO:0000313" key="2">
    <source>
        <dbReference type="Proteomes" id="UP001213681"/>
    </source>
</evidence>
<dbReference type="AlphaFoldDB" id="A0AAD6C1D4"/>
<reference evidence="1" key="1">
    <citation type="submission" date="2022-12" db="EMBL/GenBank/DDBJ databases">
        <authorList>
            <person name="Petersen C."/>
        </authorList>
    </citation>
    <scope>NUCLEOTIDE SEQUENCE</scope>
    <source>
        <strain evidence="1">IBT 16125</strain>
    </source>
</reference>
<proteinExistence type="predicted"/>
<comment type="caution">
    <text evidence="1">The sequence shown here is derived from an EMBL/GenBank/DDBJ whole genome shotgun (WGS) entry which is preliminary data.</text>
</comment>
<name>A0AAD6C1D4_9EURO</name>
<gene>
    <name evidence="1" type="ORF">N7458_007603</name>
</gene>
<protein>
    <submittedName>
        <fullName evidence="1">Uncharacterized protein</fullName>
    </submittedName>
</protein>
<dbReference type="EMBL" id="JAPVEA010000007">
    <property type="protein sequence ID" value="KAJ5443731.1"/>
    <property type="molecule type" value="Genomic_DNA"/>
</dbReference>
<dbReference type="RefSeq" id="XP_056763811.1">
    <property type="nucleotide sequence ID" value="XM_056910985.1"/>
</dbReference>
<sequence length="261" mass="29432">MSPTRAVPNMMPDYEVRLLLNPTAVLSPEHEVTATVLSTFEMPPTVTKLNVQFLDKSSKELYAADWSARIRKIENEDNFELTYKKRYAVTGGDIEAALLVANNDGFNAGNAKYEAQVEWGYQKQTLSVSRKKTVADSGKTGMDLPGTSNSRKMLIDNAPNKFDNWRSNKWGTDTLAVSRIFGPILVRRSAGSWNEMPLYLEIWPLLDLQGTGIEYMVEVSFKTKNHKTALTEKTNLTAYLQSKGWFLAKDSLKASVIMERY</sequence>
<accession>A0AAD6C1D4</accession>
<evidence type="ECO:0000313" key="1">
    <source>
        <dbReference type="EMBL" id="KAJ5443731.1"/>
    </source>
</evidence>